<dbReference type="SUPFAM" id="SSF57667">
    <property type="entry name" value="beta-beta-alpha zinc fingers"/>
    <property type="match status" value="1"/>
</dbReference>
<dbReference type="GO" id="GO:0008270">
    <property type="term" value="F:zinc ion binding"/>
    <property type="evidence" value="ECO:0007669"/>
    <property type="project" value="UniProtKB-KW"/>
</dbReference>
<dbReference type="EMBL" id="BDIP01001011">
    <property type="protein sequence ID" value="GIQ83341.1"/>
    <property type="molecule type" value="Genomic_DNA"/>
</dbReference>
<gene>
    <name evidence="3" type="ORF">KIPB_004646</name>
    <name evidence="4" type="ORF">KIPB_007233</name>
</gene>
<dbReference type="PROSITE" id="PS50157">
    <property type="entry name" value="ZINC_FINGER_C2H2_2"/>
    <property type="match status" value="1"/>
</dbReference>
<evidence type="ECO:0000256" key="1">
    <source>
        <dbReference type="PROSITE-ProRule" id="PRU00042"/>
    </source>
</evidence>
<keyword evidence="5" id="KW-1185">Reference proteome</keyword>
<accession>A0A9K3CUC8</accession>
<keyword evidence="1" id="KW-0863">Zinc-finger</keyword>
<evidence type="ECO:0000313" key="4">
    <source>
        <dbReference type="EMBL" id="GIQ85546.1"/>
    </source>
</evidence>
<proteinExistence type="predicted"/>
<feature type="non-terminal residue" evidence="3">
    <location>
        <position position="1"/>
    </location>
</feature>
<reference evidence="3 5" key="2">
    <citation type="journal article" date="2018" name="PLoS ONE">
        <title>The draft genome of Kipferlia bialata reveals reductive genome evolution in fornicate parasites.</title>
        <authorList>
            <person name="Tanifuji G."/>
            <person name="Takabayashi S."/>
            <person name="Kume K."/>
            <person name="Takagi M."/>
            <person name="Nakayama T."/>
            <person name="Kamikawa R."/>
            <person name="Inagaki Y."/>
            <person name="Hashimoto T."/>
        </authorList>
    </citation>
    <scope>NUCLEOTIDE SEQUENCE [LARGE SCALE GENOMIC DNA]</scope>
    <source>
        <strain evidence="3">NY0173</strain>
    </source>
</reference>
<evidence type="ECO:0000313" key="5">
    <source>
        <dbReference type="Proteomes" id="UP000265618"/>
    </source>
</evidence>
<dbReference type="OrthoDB" id="6077919at2759"/>
<feature type="domain" description="C2H2-type" evidence="2">
    <location>
        <begin position="84"/>
        <end position="118"/>
    </location>
</feature>
<keyword evidence="1" id="KW-0862">Zinc</keyword>
<dbReference type="AlphaFoldDB" id="A0A9K3CUC8"/>
<evidence type="ECO:0000259" key="2">
    <source>
        <dbReference type="PROSITE" id="PS50157"/>
    </source>
</evidence>
<keyword evidence="1" id="KW-0479">Metal-binding</keyword>
<evidence type="ECO:0000313" key="3">
    <source>
        <dbReference type="EMBL" id="GIQ83341.1"/>
    </source>
</evidence>
<sequence>MTTCDETFPTLALLHAHYKAVHDDLPYQCPAPGKDGTVCGIRFQTRELLGFHLTTHREADKSHLGVMQERLSLQHSDTHETLPYDCRSKNGDGTVCGMRFGTRELYMAHRKTHRNEVLTCHLCPKEYSCH</sequence>
<dbReference type="Gene3D" id="3.30.160.60">
    <property type="entry name" value="Classic Zinc Finger"/>
    <property type="match status" value="1"/>
</dbReference>
<comment type="caution">
    <text evidence="3">The sequence shown here is derived from an EMBL/GenBank/DDBJ whole genome shotgun (WGS) entry which is preliminary data.</text>
</comment>
<organism evidence="3 5">
    <name type="scientific">Kipferlia bialata</name>
    <dbReference type="NCBI Taxonomy" id="797122"/>
    <lineage>
        <taxon>Eukaryota</taxon>
        <taxon>Metamonada</taxon>
        <taxon>Carpediemonas-like organisms</taxon>
        <taxon>Kipferlia</taxon>
    </lineage>
</organism>
<reference evidence="3" key="1">
    <citation type="submission" date="2016-10" db="EMBL/GenBank/DDBJ databases">
        <authorList>
            <person name="Tanifuji G."/>
            <person name="Kume K."/>
            <person name="Nakayama T."/>
            <person name="Takabayashi S."/>
            <person name="Hashimoto T."/>
        </authorList>
    </citation>
    <scope>NUCLEOTIDE SEQUENCE</scope>
    <source>
        <strain evidence="3">NY0173</strain>
    </source>
</reference>
<name>A0A9K3CUC8_9EUKA</name>
<dbReference type="InterPro" id="IPR036236">
    <property type="entry name" value="Znf_C2H2_sf"/>
</dbReference>
<dbReference type="EMBL" id="BDIP01002000">
    <property type="protein sequence ID" value="GIQ85546.1"/>
    <property type="molecule type" value="Genomic_DNA"/>
</dbReference>
<dbReference type="Proteomes" id="UP000265618">
    <property type="component" value="Unassembled WGS sequence"/>
</dbReference>
<dbReference type="InterPro" id="IPR013087">
    <property type="entry name" value="Znf_C2H2_type"/>
</dbReference>
<protein>
    <recommendedName>
        <fullName evidence="2">C2H2-type domain-containing protein</fullName>
    </recommendedName>
</protein>